<keyword evidence="2" id="KW-1185">Reference proteome</keyword>
<sequence length="69" mass="7653">MHNVRFGLDAIPSDSEEDDEDGVTFVLSEWATGNTQSLKILFWNDEANTSLAGLEAEPTCRIYCKADKS</sequence>
<name>A0A835KB65_9POAL</name>
<evidence type="ECO:0000313" key="2">
    <source>
        <dbReference type="Proteomes" id="UP000636709"/>
    </source>
</evidence>
<evidence type="ECO:0000313" key="1">
    <source>
        <dbReference type="EMBL" id="KAF8723739.1"/>
    </source>
</evidence>
<reference evidence="1" key="1">
    <citation type="submission" date="2020-07" db="EMBL/GenBank/DDBJ databases">
        <title>Genome sequence and genetic diversity analysis of an under-domesticated orphan crop, white fonio (Digitaria exilis).</title>
        <authorList>
            <person name="Bennetzen J.L."/>
            <person name="Chen S."/>
            <person name="Ma X."/>
            <person name="Wang X."/>
            <person name="Yssel A.E.J."/>
            <person name="Chaluvadi S.R."/>
            <person name="Johnson M."/>
            <person name="Gangashetty P."/>
            <person name="Hamidou F."/>
            <person name="Sanogo M.D."/>
            <person name="Zwaenepoel A."/>
            <person name="Wallace J."/>
            <person name="Van De Peer Y."/>
            <person name="Van Deynze A."/>
        </authorList>
    </citation>
    <scope>NUCLEOTIDE SEQUENCE</scope>
    <source>
        <tissue evidence="1">Leaves</tissue>
    </source>
</reference>
<dbReference type="EMBL" id="JACEFO010001666">
    <property type="protein sequence ID" value="KAF8723739.1"/>
    <property type="molecule type" value="Genomic_DNA"/>
</dbReference>
<accession>A0A835KB65</accession>
<gene>
    <name evidence="1" type="ORF">HU200_021709</name>
</gene>
<protein>
    <submittedName>
        <fullName evidence="1">Uncharacterized protein</fullName>
    </submittedName>
</protein>
<comment type="caution">
    <text evidence="1">The sequence shown here is derived from an EMBL/GenBank/DDBJ whole genome shotgun (WGS) entry which is preliminary data.</text>
</comment>
<proteinExistence type="predicted"/>
<dbReference type="Proteomes" id="UP000636709">
    <property type="component" value="Unassembled WGS sequence"/>
</dbReference>
<organism evidence="1 2">
    <name type="scientific">Digitaria exilis</name>
    <dbReference type="NCBI Taxonomy" id="1010633"/>
    <lineage>
        <taxon>Eukaryota</taxon>
        <taxon>Viridiplantae</taxon>
        <taxon>Streptophyta</taxon>
        <taxon>Embryophyta</taxon>
        <taxon>Tracheophyta</taxon>
        <taxon>Spermatophyta</taxon>
        <taxon>Magnoliopsida</taxon>
        <taxon>Liliopsida</taxon>
        <taxon>Poales</taxon>
        <taxon>Poaceae</taxon>
        <taxon>PACMAD clade</taxon>
        <taxon>Panicoideae</taxon>
        <taxon>Panicodae</taxon>
        <taxon>Paniceae</taxon>
        <taxon>Anthephorinae</taxon>
        <taxon>Digitaria</taxon>
    </lineage>
</organism>
<dbReference type="AlphaFoldDB" id="A0A835KB65"/>